<reference evidence="2 3" key="1">
    <citation type="journal article" date="2013" name="BMC Genomics">
        <title>The miniature genome of a carnivorous plant Genlisea aurea contains a low number of genes and short non-coding sequences.</title>
        <authorList>
            <person name="Leushkin E.V."/>
            <person name="Sutormin R.A."/>
            <person name="Nabieva E.R."/>
            <person name="Penin A.A."/>
            <person name="Kondrashov A.S."/>
            <person name="Logacheva M.D."/>
        </authorList>
    </citation>
    <scope>NUCLEOTIDE SEQUENCE [LARGE SCALE GENOMIC DNA]</scope>
</reference>
<protein>
    <submittedName>
        <fullName evidence="2">Uncharacterized protein</fullName>
    </submittedName>
</protein>
<evidence type="ECO:0000256" key="1">
    <source>
        <dbReference type="SAM" id="MobiDB-lite"/>
    </source>
</evidence>
<name>S8EBZ2_9LAMI</name>
<feature type="compositionally biased region" description="Low complexity" evidence="1">
    <location>
        <begin position="47"/>
        <end position="67"/>
    </location>
</feature>
<dbReference type="AlphaFoldDB" id="S8EBZ2"/>
<evidence type="ECO:0000313" key="3">
    <source>
        <dbReference type="Proteomes" id="UP000015453"/>
    </source>
</evidence>
<feature type="non-terminal residue" evidence="2">
    <location>
        <position position="80"/>
    </location>
</feature>
<dbReference type="Proteomes" id="UP000015453">
    <property type="component" value="Unassembled WGS sequence"/>
</dbReference>
<keyword evidence="3" id="KW-1185">Reference proteome</keyword>
<gene>
    <name evidence="2" type="ORF">M569_04670</name>
</gene>
<sequence>MDSTCLDSVPEEAMSNLKLSSSSDQKAAKHLKNGSVDHVESRKSSLRRGSTSSSISDESTCSSLSSTMNKPHKSNDLRWE</sequence>
<accession>S8EBZ2</accession>
<organism evidence="2 3">
    <name type="scientific">Genlisea aurea</name>
    <dbReference type="NCBI Taxonomy" id="192259"/>
    <lineage>
        <taxon>Eukaryota</taxon>
        <taxon>Viridiplantae</taxon>
        <taxon>Streptophyta</taxon>
        <taxon>Embryophyta</taxon>
        <taxon>Tracheophyta</taxon>
        <taxon>Spermatophyta</taxon>
        <taxon>Magnoliopsida</taxon>
        <taxon>eudicotyledons</taxon>
        <taxon>Gunneridae</taxon>
        <taxon>Pentapetalae</taxon>
        <taxon>asterids</taxon>
        <taxon>lamiids</taxon>
        <taxon>Lamiales</taxon>
        <taxon>Lentibulariaceae</taxon>
        <taxon>Genlisea</taxon>
    </lineage>
</organism>
<evidence type="ECO:0000313" key="2">
    <source>
        <dbReference type="EMBL" id="EPS70092.1"/>
    </source>
</evidence>
<feature type="region of interest" description="Disordered" evidence="1">
    <location>
        <begin position="1"/>
        <end position="80"/>
    </location>
</feature>
<dbReference type="EMBL" id="AUSU01001833">
    <property type="protein sequence ID" value="EPS70092.1"/>
    <property type="molecule type" value="Genomic_DNA"/>
</dbReference>
<proteinExistence type="predicted"/>
<comment type="caution">
    <text evidence="2">The sequence shown here is derived from an EMBL/GenBank/DDBJ whole genome shotgun (WGS) entry which is preliminary data.</text>
</comment>